<keyword evidence="3" id="KW-1185">Reference proteome</keyword>
<feature type="compositionally biased region" description="Basic and acidic residues" evidence="1">
    <location>
        <begin position="123"/>
        <end position="132"/>
    </location>
</feature>
<feature type="region of interest" description="Disordered" evidence="1">
    <location>
        <begin position="113"/>
        <end position="155"/>
    </location>
</feature>
<dbReference type="GeneID" id="73341853"/>
<evidence type="ECO:0000256" key="1">
    <source>
        <dbReference type="SAM" id="MobiDB-lite"/>
    </source>
</evidence>
<proteinExistence type="predicted"/>
<protein>
    <submittedName>
        <fullName evidence="2">Uncharacterized protein</fullName>
    </submittedName>
</protein>
<sequence>MLHNSRPSSLNIPTFHYAACAFRSVLPAAGIPKLRLETVYCFDQCSASFYQSAIGFSTWFVMSDMLPIAEILVLFGDRQRISTLSIRLTTQDNRKTFVVFSDDGCEERIRRSLDPLMPGIPGTKDEPFKKPGVDSGPSWPQKNQHQGGRLPAACTQRPSLEPTTLVERSGWVHDSSNDPVLAGGLKRGRKKIAQDASEASLFTGRVVCANQESRRVLPSRSVPVRIDDSILPVILAQQPGRYHIFGRTGPERIGLPSFSTAWQASPPALNTRNTYSHMDFTNSDILPLYRHTFLPERFRNKFSFTMAAGRIRLPVTIGSTPFGAGPAASQPNFQD</sequence>
<evidence type="ECO:0000313" key="3">
    <source>
        <dbReference type="Proteomes" id="UP000830671"/>
    </source>
</evidence>
<dbReference type="EMBL" id="CP019476">
    <property type="protein sequence ID" value="UQC82363.1"/>
    <property type="molecule type" value="Genomic_DNA"/>
</dbReference>
<evidence type="ECO:0000313" key="2">
    <source>
        <dbReference type="EMBL" id="UQC82363.1"/>
    </source>
</evidence>
<reference evidence="2" key="1">
    <citation type="journal article" date="2021" name="Mol. Plant Microbe Interact.">
        <title>Complete Genome Sequence of the Plant-Pathogenic Fungus Colletotrichum lupini.</title>
        <authorList>
            <person name="Baroncelli R."/>
            <person name="Pensec F."/>
            <person name="Da Lio D."/>
            <person name="Boufleur T."/>
            <person name="Vicente I."/>
            <person name="Sarrocco S."/>
            <person name="Picot A."/>
            <person name="Baraldi E."/>
            <person name="Sukno S."/>
            <person name="Thon M."/>
            <person name="Le Floch G."/>
        </authorList>
    </citation>
    <scope>NUCLEOTIDE SEQUENCE</scope>
    <source>
        <strain evidence="2">IMI 504893</strain>
    </source>
</reference>
<dbReference type="Proteomes" id="UP000830671">
    <property type="component" value="Chromosome 4"/>
</dbReference>
<dbReference type="KEGG" id="clup:CLUP02_07851"/>
<name>A0A9Q8SRZ3_9PEZI</name>
<gene>
    <name evidence="2" type="ORF">CLUP02_07851</name>
</gene>
<organism evidence="2 3">
    <name type="scientific">Colletotrichum lupini</name>
    <dbReference type="NCBI Taxonomy" id="145971"/>
    <lineage>
        <taxon>Eukaryota</taxon>
        <taxon>Fungi</taxon>
        <taxon>Dikarya</taxon>
        <taxon>Ascomycota</taxon>
        <taxon>Pezizomycotina</taxon>
        <taxon>Sordariomycetes</taxon>
        <taxon>Hypocreomycetidae</taxon>
        <taxon>Glomerellales</taxon>
        <taxon>Glomerellaceae</taxon>
        <taxon>Colletotrichum</taxon>
        <taxon>Colletotrichum acutatum species complex</taxon>
    </lineage>
</organism>
<dbReference type="AlphaFoldDB" id="A0A9Q8SRZ3"/>
<dbReference type="RefSeq" id="XP_049143986.1">
    <property type="nucleotide sequence ID" value="XM_049286843.1"/>
</dbReference>
<accession>A0A9Q8SRZ3</accession>